<sequence length="117" mass="12675">MQETPAIIYKIVPETLWSAARAKGVFEGAAIDLTDGFIHFSTAKQVAETAARHFSGQVDLFLIAVDGAALGDKLVYEPSRGGDLFPHLYASLPLTAVLWETPLSLGHDGQHQFPEIL</sequence>
<evidence type="ECO:0000313" key="1">
    <source>
        <dbReference type="EMBL" id="CUX26626.1"/>
    </source>
</evidence>
<organism evidence="1 2">
    <name type="scientific">Agrobacterium tumefaciens str. Kerr 14</name>
    <dbReference type="NCBI Taxonomy" id="1183424"/>
    <lineage>
        <taxon>Bacteria</taxon>
        <taxon>Pseudomonadati</taxon>
        <taxon>Pseudomonadota</taxon>
        <taxon>Alphaproteobacteria</taxon>
        <taxon>Hyphomicrobiales</taxon>
        <taxon>Rhizobiaceae</taxon>
        <taxon>Rhizobium/Agrobacterium group</taxon>
        <taxon>Agrobacterium</taxon>
        <taxon>Agrobacterium tumefaciens complex</taxon>
    </lineage>
</organism>
<dbReference type="Pfam" id="PF06108">
    <property type="entry name" value="DUF952"/>
    <property type="match status" value="1"/>
</dbReference>
<name>A0A1S7PUS5_AGRTU</name>
<dbReference type="RefSeq" id="WP_003503523.1">
    <property type="nucleotide sequence ID" value="NZ_LT009730.1"/>
</dbReference>
<dbReference type="Gene3D" id="3.20.170.20">
    <property type="entry name" value="Protein of unknown function DUF952"/>
    <property type="match status" value="1"/>
</dbReference>
<reference evidence="1 2" key="1">
    <citation type="submission" date="2016-01" db="EMBL/GenBank/DDBJ databases">
        <authorList>
            <person name="Oliw E.H."/>
        </authorList>
    </citation>
    <scope>NUCLEOTIDE SEQUENCE [LARGE SCALE GENOMIC DNA]</scope>
    <source>
        <strain evidence="1 2">Kerr 14</strain>
    </source>
</reference>
<dbReference type="SUPFAM" id="SSF56399">
    <property type="entry name" value="ADP-ribosylation"/>
    <property type="match status" value="1"/>
</dbReference>
<dbReference type="PANTHER" id="PTHR34129">
    <property type="entry name" value="BLR1139 PROTEIN"/>
    <property type="match status" value="1"/>
</dbReference>
<dbReference type="Proteomes" id="UP000191897">
    <property type="component" value="Unassembled WGS sequence"/>
</dbReference>
<evidence type="ECO:0000313" key="2">
    <source>
        <dbReference type="Proteomes" id="UP000191897"/>
    </source>
</evidence>
<accession>A0A1S7PUS5</accession>
<dbReference type="InterPro" id="IPR009297">
    <property type="entry name" value="DUF952"/>
</dbReference>
<dbReference type="EMBL" id="FBWC01000014">
    <property type="protein sequence ID" value="CUX26626.1"/>
    <property type="molecule type" value="Genomic_DNA"/>
</dbReference>
<evidence type="ECO:0008006" key="3">
    <source>
        <dbReference type="Google" id="ProtNLM"/>
    </source>
</evidence>
<gene>
    <name evidence="1" type="ORF">AGR4C_Cc50021</name>
</gene>
<dbReference type="AlphaFoldDB" id="A0A1S7PUS5"/>
<protein>
    <recommendedName>
        <fullName evidence="3">Dihydroorotate dehydrogenase</fullName>
    </recommendedName>
</protein>
<dbReference type="PANTHER" id="PTHR34129:SF1">
    <property type="entry name" value="DUF952 DOMAIN-CONTAINING PROTEIN"/>
    <property type="match status" value="1"/>
</dbReference>
<proteinExistence type="predicted"/>
<dbReference type="GeneID" id="97363220"/>